<name>A0A2K5XQQ7_MANLE</name>
<accession>A0A2K5XQQ7</accession>
<dbReference type="Ensembl" id="ENSMLET00000026867.1">
    <property type="protein sequence ID" value="ENSMLEP00000005620.1"/>
    <property type="gene ID" value="ENSMLEG00000024576.1"/>
</dbReference>
<dbReference type="Proteomes" id="UP000233140">
    <property type="component" value="Unassembled WGS sequence"/>
</dbReference>
<reference evidence="2" key="2">
    <citation type="submission" date="2025-09" db="UniProtKB">
        <authorList>
            <consortium name="Ensembl"/>
        </authorList>
    </citation>
    <scope>IDENTIFICATION</scope>
</reference>
<keyword evidence="3" id="KW-1185">Reference proteome</keyword>
<evidence type="ECO:0000256" key="1">
    <source>
        <dbReference type="SAM" id="MobiDB-lite"/>
    </source>
</evidence>
<reference evidence="2" key="1">
    <citation type="submission" date="2025-08" db="UniProtKB">
        <authorList>
            <consortium name="Ensembl"/>
        </authorList>
    </citation>
    <scope>IDENTIFICATION</scope>
</reference>
<sequence>PRPTPGRKSPRWMSPGRAIWGGGEEAQQNMPSS</sequence>
<protein>
    <submittedName>
        <fullName evidence="2">Uncharacterized protein</fullName>
    </submittedName>
</protein>
<evidence type="ECO:0000313" key="3">
    <source>
        <dbReference type="Proteomes" id="UP000233140"/>
    </source>
</evidence>
<dbReference type="GeneTree" id="ENSGT01050000248311"/>
<organism evidence="2 3">
    <name type="scientific">Mandrillus leucophaeus</name>
    <name type="common">Drill</name>
    <name type="synonym">Papio leucophaeus</name>
    <dbReference type="NCBI Taxonomy" id="9568"/>
    <lineage>
        <taxon>Eukaryota</taxon>
        <taxon>Metazoa</taxon>
        <taxon>Chordata</taxon>
        <taxon>Craniata</taxon>
        <taxon>Vertebrata</taxon>
        <taxon>Euteleostomi</taxon>
        <taxon>Mammalia</taxon>
        <taxon>Eutheria</taxon>
        <taxon>Euarchontoglires</taxon>
        <taxon>Primates</taxon>
        <taxon>Haplorrhini</taxon>
        <taxon>Catarrhini</taxon>
        <taxon>Cercopithecidae</taxon>
        <taxon>Cercopithecinae</taxon>
        <taxon>Mandrillus</taxon>
    </lineage>
</organism>
<feature type="region of interest" description="Disordered" evidence="1">
    <location>
        <begin position="1"/>
        <end position="33"/>
    </location>
</feature>
<evidence type="ECO:0000313" key="2">
    <source>
        <dbReference type="Ensembl" id="ENSMLEP00000005620.1"/>
    </source>
</evidence>
<proteinExistence type="predicted"/>
<dbReference type="AlphaFoldDB" id="A0A2K5XQQ7"/>